<protein>
    <submittedName>
        <fullName evidence="1">Uncharacterized protein</fullName>
    </submittedName>
</protein>
<dbReference type="Proteomes" id="UP000790347">
    <property type="component" value="Unassembled WGS sequence"/>
</dbReference>
<evidence type="ECO:0000313" key="2">
    <source>
        <dbReference type="Proteomes" id="UP000790347"/>
    </source>
</evidence>
<dbReference type="AlphaFoldDB" id="A0A922HM10"/>
<proteinExistence type="predicted"/>
<sequence>MIISAKRITCTLRNSISTFSSTNSIRFISQILILLRNQYGQLINSITELCARLVLVLIVVDNIREDCCCWPPLSLTFELYRLADIDVNNCSKNFLTISGSFIRVKDDFSFRYATDHVYYVLDVVF</sequence>
<evidence type="ECO:0000313" key="1">
    <source>
        <dbReference type="EMBL" id="KAH9493597.1"/>
    </source>
</evidence>
<keyword evidence="2" id="KW-1185">Reference proteome</keyword>
<gene>
    <name evidence="1" type="ORF">DERF_014336</name>
</gene>
<name>A0A922HM10_DERFA</name>
<organism evidence="1 2">
    <name type="scientific">Dermatophagoides farinae</name>
    <name type="common">American house dust mite</name>
    <dbReference type="NCBI Taxonomy" id="6954"/>
    <lineage>
        <taxon>Eukaryota</taxon>
        <taxon>Metazoa</taxon>
        <taxon>Ecdysozoa</taxon>
        <taxon>Arthropoda</taxon>
        <taxon>Chelicerata</taxon>
        <taxon>Arachnida</taxon>
        <taxon>Acari</taxon>
        <taxon>Acariformes</taxon>
        <taxon>Sarcoptiformes</taxon>
        <taxon>Astigmata</taxon>
        <taxon>Psoroptidia</taxon>
        <taxon>Analgoidea</taxon>
        <taxon>Pyroglyphidae</taxon>
        <taxon>Dermatophagoidinae</taxon>
        <taxon>Dermatophagoides</taxon>
    </lineage>
</organism>
<reference evidence="1" key="1">
    <citation type="submission" date="2013-05" db="EMBL/GenBank/DDBJ databases">
        <authorList>
            <person name="Yim A.K.Y."/>
            <person name="Chan T.F."/>
            <person name="Ji K.M."/>
            <person name="Liu X.Y."/>
            <person name="Zhou J.W."/>
            <person name="Li R.Q."/>
            <person name="Yang K.Y."/>
            <person name="Li J."/>
            <person name="Li M."/>
            <person name="Law P.T.W."/>
            <person name="Wu Y.L."/>
            <person name="Cai Z.L."/>
            <person name="Qin H."/>
            <person name="Bao Y."/>
            <person name="Leung R.K.K."/>
            <person name="Ng P.K.S."/>
            <person name="Zou J."/>
            <person name="Zhong X.J."/>
            <person name="Ran P.X."/>
            <person name="Zhong N.S."/>
            <person name="Liu Z.G."/>
            <person name="Tsui S.K.W."/>
        </authorList>
    </citation>
    <scope>NUCLEOTIDE SEQUENCE</scope>
    <source>
        <strain evidence="1">Derf</strain>
        <tissue evidence="1">Whole organism</tissue>
    </source>
</reference>
<dbReference type="EMBL" id="ASGP02000008">
    <property type="protein sequence ID" value="KAH9493597.1"/>
    <property type="molecule type" value="Genomic_DNA"/>
</dbReference>
<reference evidence="1" key="2">
    <citation type="journal article" date="2022" name="Res Sq">
        <title>Comparative Genomics Reveals Insights into the Divergent Evolution of Astigmatic Mites and Household Pest Adaptations.</title>
        <authorList>
            <person name="Xiong Q."/>
            <person name="Wan A.T.-Y."/>
            <person name="Liu X.-Y."/>
            <person name="Fung C.S.-H."/>
            <person name="Xiao X."/>
            <person name="Malainual N."/>
            <person name="Hou J."/>
            <person name="Wang L."/>
            <person name="Wang M."/>
            <person name="Yang K."/>
            <person name="Cui Y."/>
            <person name="Leung E."/>
            <person name="Nong W."/>
            <person name="Shin S.-K."/>
            <person name="Au S."/>
            <person name="Jeong K.Y."/>
            <person name="Chew F.T."/>
            <person name="Hui J."/>
            <person name="Leung T.F."/>
            <person name="Tungtrongchitr A."/>
            <person name="Zhong N."/>
            <person name="Liu Z."/>
            <person name="Tsui S."/>
        </authorList>
    </citation>
    <scope>NUCLEOTIDE SEQUENCE</scope>
    <source>
        <strain evidence="1">Derf</strain>
        <tissue evidence="1">Whole organism</tissue>
    </source>
</reference>
<comment type="caution">
    <text evidence="1">The sequence shown here is derived from an EMBL/GenBank/DDBJ whole genome shotgun (WGS) entry which is preliminary data.</text>
</comment>
<accession>A0A922HM10</accession>